<keyword evidence="2" id="KW-1185">Reference proteome</keyword>
<accession>A0ACB9NF61</accession>
<reference evidence="1 2" key="1">
    <citation type="journal article" date="2022" name="DNA Res.">
        <title>Chromosomal-level genome assembly of the orchid tree Bauhinia variegata (Leguminosae; Cercidoideae) supports the allotetraploid origin hypothesis of Bauhinia.</title>
        <authorList>
            <person name="Zhong Y."/>
            <person name="Chen Y."/>
            <person name="Zheng D."/>
            <person name="Pang J."/>
            <person name="Liu Y."/>
            <person name="Luo S."/>
            <person name="Meng S."/>
            <person name="Qian L."/>
            <person name="Wei D."/>
            <person name="Dai S."/>
            <person name="Zhou R."/>
        </authorList>
    </citation>
    <scope>NUCLEOTIDE SEQUENCE [LARGE SCALE GENOMIC DNA]</scope>
    <source>
        <strain evidence="1">BV-YZ2020</strain>
    </source>
</reference>
<sequence>MDLKSLLVVICLWACSGSLAFTTSDDGLLRVRLKKRTLDVNSLNAARIKEVIHPGGLGIVNNNRLNDLKTDVVYLKNYLDAQYYGEISIGSPPQTFNVVFDTGSSNLWVPSSKCILSIACYFHSKYRSRLSSTYTKIGISCKIPYGRGYISGFFSQDHVQVGNIIIKNQEFAEIKKEGSLAFLAMQFDGILGLGFRDISVGQATPVWYNMIQQKWIDKQIFSFWLNRDPMAKIGGEIVFGGIDWTHFRGDHTYVPISRNGYWQIVMGDVLVAENSTELCKDGCAAIVDSGTSLIAGPTTVVTQINHAIGAAGYASFECKNVIHNYGNKIWELLTARLRPEIICVEIGLCSPKQNGSDKMDNIIETAVHNKSWDGSLTKDSPLCTFCDMIIFWIQVELKQKNAKEKIFKYVDELCQKLPDPMAQSFVDCNRIAAMPSISFTLGNKSFPLSPHQYILRVEEGCSTVCYSSFVALDVPTLQGPLWVLGDTFMGAYHTVFDFGNLRIGFADTA</sequence>
<proteinExistence type="predicted"/>
<dbReference type="EMBL" id="CM039431">
    <property type="protein sequence ID" value="KAI4335112.1"/>
    <property type="molecule type" value="Genomic_DNA"/>
</dbReference>
<evidence type="ECO:0000313" key="1">
    <source>
        <dbReference type="EMBL" id="KAI4335112.1"/>
    </source>
</evidence>
<gene>
    <name evidence="1" type="ORF">L6164_013790</name>
</gene>
<dbReference type="Proteomes" id="UP000828941">
    <property type="component" value="Chromosome 6"/>
</dbReference>
<protein>
    <submittedName>
        <fullName evidence="1">Uncharacterized protein</fullName>
    </submittedName>
</protein>
<comment type="caution">
    <text evidence="1">The sequence shown here is derived from an EMBL/GenBank/DDBJ whole genome shotgun (WGS) entry which is preliminary data.</text>
</comment>
<name>A0ACB9NF61_BAUVA</name>
<organism evidence="1 2">
    <name type="scientific">Bauhinia variegata</name>
    <name type="common">Purple orchid tree</name>
    <name type="synonym">Phanera variegata</name>
    <dbReference type="NCBI Taxonomy" id="167791"/>
    <lineage>
        <taxon>Eukaryota</taxon>
        <taxon>Viridiplantae</taxon>
        <taxon>Streptophyta</taxon>
        <taxon>Embryophyta</taxon>
        <taxon>Tracheophyta</taxon>
        <taxon>Spermatophyta</taxon>
        <taxon>Magnoliopsida</taxon>
        <taxon>eudicotyledons</taxon>
        <taxon>Gunneridae</taxon>
        <taxon>Pentapetalae</taxon>
        <taxon>rosids</taxon>
        <taxon>fabids</taxon>
        <taxon>Fabales</taxon>
        <taxon>Fabaceae</taxon>
        <taxon>Cercidoideae</taxon>
        <taxon>Cercideae</taxon>
        <taxon>Bauhiniinae</taxon>
        <taxon>Bauhinia</taxon>
    </lineage>
</organism>
<evidence type="ECO:0000313" key="2">
    <source>
        <dbReference type="Proteomes" id="UP000828941"/>
    </source>
</evidence>